<evidence type="ECO:0000313" key="2">
    <source>
        <dbReference type="Proteomes" id="UP001221757"/>
    </source>
</evidence>
<evidence type="ECO:0000313" key="1">
    <source>
        <dbReference type="EMBL" id="KAJ7689490.1"/>
    </source>
</evidence>
<dbReference type="Proteomes" id="UP001221757">
    <property type="component" value="Unassembled WGS sequence"/>
</dbReference>
<protein>
    <submittedName>
        <fullName evidence="1">Uncharacterized protein</fullName>
    </submittedName>
</protein>
<accession>A0AAD7DEB3</accession>
<comment type="caution">
    <text evidence="1">The sequence shown here is derived from an EMBL/GenBank/DDBJ whole genome shotgun (WGS) entry which is preliminary data.</text>
</comment>
<gene>
    <name evidence="1" type="ORF">B0H17DRAFT_639157</name>
</gene>
<organism evidence="1 2">
    <name type="scientific">Mycena rosella</name>
    <name type="common">Pink bonnet</name>
    <name type="synonym">Agaricus rosellus</name>
    <dbReference type="NCBI Taxonomy" id="1033263"/>
    <lineage>
        <taxon>Eukaryota</taxon>
        <taxon>Fungi</taxon>
        <taxon>Dikarya</taxon>
        <taxon>Basidiomycota</taxon>
        <taxon>Agaricomycotina</taxon>
        <taxon>Agaricomycetes</taxon>
        <taxon>Agaricomycetidae</taxon>
        <taxon>Agaricales</taxon>
        <taxon>Marasmiineae</taxon>
        <taxon>Mycenaceae</taxon>
        <taxon>Mycena</taxon>
    </lineage>
</organism>
<sequence length="203" mass="22633">MKACTSYRRLYAQAASNLHPYQESPHHEPELRLVPVSGLVPQDLVPARADVPTSAVLLASRVRRKDPNNPGRYVCDTCGQDFTAKHNLQSTPPIMNPSFASNPAHRPHELAHGGQKLQMQVPAEVRHETKFNEARSQVSRLVVRSHSRRDGQCLHISALLEVPLRTTWGYSISGVEFQWTPGGIKRSSNPSNSDDSRIMELLS</sequence>
<keyword evidence="2" id="KW-1185">Reference proteome</keyword>
<dbReference type="EMBL" id="JARKIE010000072">
    <property type="protein sequence ID" value="KAJ7689490.1"/>
    <property type="molecule type" value="Genomic_DNA"/>
</dbReference>
<proteinExistence type="predicted"/>
<name>A0AAD7DEB3_MYCRO</name>
<reference evidence="1" key="1">
    <citation type="submission" date="2023-03" db="EMBL/GenBank/DDBJ databases">
        <title>Massive genome expansion in bonnet fungi (Mycena s.s.) driven by repeated elements and novel gene families across ecological guilds.</title>
        <authorList>
            <consortium name="Lawrence Berkeley National Laboratory"/>
            <person name="Harder C.B."/>
            <person name="Miyauchi S."/>
            <person name="Viragh M."/>
            <person name="Kuo A."/>
            <person name="Thoen E."/>
            <person name="Andreopoulos B."/>
            <person name="Lu D."/>
            <person name="Skrede I."/>
            <person name="Drula E."/>
            <person name="Henrissat B."/>
            <person name="Morin E."/>
            <person name="Kohler A."/>
            <person name="Barry K."/>
            <person name="LaButti K."/>
            <person name="Morin E."/>
            <person name="Salamov A."/>
            <person name="Lipzen A."/>
            <person name="Mereny Z."/>
            <person name="Hegedus B."/>
            <person name="Baldrian P."/>
            <person name="Stursova M."/>
            <person name="Weitz H."/>
            <person name="Taylor A."/>
            <person name="Grigoriev I.V."/>
            <person name="Nagy L.G."/>
            <person name="Martin F."/>
            <person name="Kauserud H."/>
        </authorList>
    </citation>
    <scope>NUCLEOTIDE SEQUENCE</scope>
    <source>
        <strain evidence="1">CBHHK067</strain>
    </source>
</reference>
<dbReference type="AlphaFoldDB" id="A0AAD7DEB3"/>